<dbReference type="SUPFAM" id="SSF46785">
    <property type="entry name" value="Winged helix' DNA-binding domain"/>
    <property type="match status" value="1"/>
</dbReference>
<comment type="caution">
    <text evidence="1">The sequence shown here is derived from an EMBL/GenBank/DDBJ whole genome shotgun (WGS) entry which is preliminary data.</text>
</comment>
<accession>A0ABU6L8U8</accession>
<organism evidence="1 2">
    <name type="scientific">Photobacterium toruni</name>
    <dbReference type="NCBI Taxonomy" id="1935446"/>
    <lineage>
        <taxon>Bacteria</taxon>
        <taxon>Pseudomonadati</taxon>
        <taxon>Pseudomonadota</taxon>
        <taxon>Gammaproteobacteria</taxon>
        <taxon>Vibrionales</taxon>
        <taxon>Vibrionaceae</taxon>
        <taxon>Photobacterium</taxon>
    </lineage>
</organism>
<evidence type="ECO:0000313" key="2">
    <source>
        <dbReference type="Proteomes" id="UP001306119"/>
    </source>
</evidence>
<sequence length="106" mass="11915">METVFLTQKQLDVFNAVIAVNQKGDSATFNDIKLITGSNKNSVYTTIQKLKEIGAVTTRAHNHYFGNTKKHIIVYDKKGNIPALINVITKKKTQKRLLSVLNSVFH</sequence>
<reference evidence="1 2" key="1">
    <citation type="submission" date="2024-01" db="EMBL/GenBank/DDBJ databases">
        <title>Active colonisers of the gastrointestinal tract of Atlantic salmon farmed in a warm water region.</title>
        <authorList>
            <person name="Bowman J.P."/>
        </authorList>
    </citation>
    <scope>NUCLEOTIDE SEQUENCE [LARGE SCALE GENOMIC DNA]</scope>
    <source>
        <strain evidence="1 2">S3MW1</strain>
    </source>
</reference>
<dbReference type="EMBL" id="JAYXUG010000013">
    <property type="protein sequence ID" value="MEC6833001.1"/>
    <property type="molecule type" value="Genomic_DNA"/>
</dbReference>
<dbReference type="InterPro" id="IPR036390">
    <property type="entry name" value="WH_DNA-bd_sf"/>
</dbReference>
<protein>
    <submittedName>
        <fullName evidence="1">Uncharacterized protein</fullName>
    </submittedName>
</protein>
<evidence type="ECO:0000313" key="1">
    <source>
        <dbReference type="EMBL" id="MEC6833001.1"/>
    </source>
</evidence>
<dbReference type="Proteomes" id="UP001306119">
    <property type="component" value="Unassembled WGS sequence"/>
</dbReference>
<proteinExistence type="predicted"/>
<gene>
    <name evidence="1" type="ORF">VXS06_14635</name>
</gene>
<keyword evidence="2" id="KW-1185">Reference proteome</keyword>
<dbReference type="RefSeq" id="WP_327775301.1">
    <property type="nucleotide sequence ID" value="NZ_JAYXUG010000013.1"/>
</dbReference>
<name>A0ABU6L8U8_9GAMM</name>